<dbReference type="Gene3D" id="4.10.240.10">
    <property type="entry name" value="Zn(2)-C6 fungal-type DNA-binding domain"/>
    <property type="match status" value="1"/>
</dbReference>
<dbReference type="CDD" id="cd00067">
    <property type="entry name" value="GAL4"/>
    <property type="match status" value="1"/>
</dbReference>
<accession>A0A166S7C4</accession>
<dbReference type="SMART" id="SM00066">
    <property type="entry name" value="GAL4"/>
    <property type="match status" value="1"/>
</dbReference>
<keyword evidence="3" id="KW-0805">Transcription regulation</keyword>
<feature type="domain" description="Zn(2)-C6 fungal-type" evidence="7">
    <location>
        <begin position="130"/>
        <end position="164"/>
    </location>
</feature>
<dbReference type="PROSITE" id="PS50048">
    <property type="entry name" value="ZN2_CY6_FUNGAL_2"/>
    <property type="match status" value="1"/>
</dbReference>
<gene>
    <name evidence="8" type="ORF">FIBSPDRAFT_917473</name>
</gene>
<evidence type="ECO:0000256" key="6">
    <source>
        <dbReference type="SAM" id="MobiDB-lite"/>
    </source>
</evidence>
<dbReference type="InterPro" id="IPR050815">
    <property type="entry name" value="TF_fung"/>
</dbReference>
<keyword evidence="5" id="KW-0539">Nucleus</keyword>
<keyword evidence="4" id="KW-0804">Transcription</keyword>
<protein>
    <recommendedName>
        <fullName evidence="7">Zn(2)-C6 fungal-type domain-containing protein</fullName>
    </recommendedName>
</protein>
<feature type="compositionally biased region" description="Polar residues" evidence="6">
    <location>
        <begin position="59"/>
        <end position="68"/>
    </location>
</feature>
<dbReference type="InterPro" id="IPR001138">
    <property type="entry name" value="Zn2Cys6_DnaBD"/>
</dbReference>
<dbReference type="EMBL" id="KV417500">
    <property type="protein sequence ID" value="KZP29099.1"/>
    <property type="molecule type" value="Genomic_DNA"/>
</dbReference>
<evidence type="ECO:0000256" key="4">
    <source>
        <dbReference type="ARBA" id="ARBA00023163"/>
    </source>
</evidence>
<dbReference type="InterPro" id="IPR036864">
    <property type="entry name" value="Zn2-C6_fun-type_DNA-bd_sf"/>
</dbReference>
<keyword evidence="9" id="KW-1185">Reference proteome</keyword>
<feature type="region of interest" description="Disordered" evidence="6">
    <location>
        <begin position="145"/>
        <end position="182"/>
    </location>
</feature>
<dbReference type="Proteomes" id="UP000076532">
    <property type="component" value="Unassembled WGS sequence"/>
</dbReference>
<dbReference type="OrthoDB" id="2123952at2759"/>
<evidence type="ECO:0000256" key="2">
    <source>
        <dbReference type="ARBA" id="ARBA00022723"/>
    </source>
</evidence>
<comment type="subcellular location">
    <subcellularLocation>
        <location evidence="1">Nucleus</location>
    </subcellularLocation>
</comment>
<dbReference type="GO" id="GO:0000981">
    <property type="term" value="F:DNA-binding transcription factor activity, RNA polymerase II-specific"/>
    <property type="evidence" value="ECO:0007669"/>
    <property type="project" value="InterPro"/>
</dbReference>
<evidence type="ECO:0000256" key="5">
    <source>
        <dbReference type="ARBA" id="ARBA00023242"/>
    </source>
</evidence>
<name>A0A166S7C4_9AGAM</name>
<feature type="region of interest" description="Disordered" evidence="6">
    <location>
        <begin position="59"/>
        <end position="122"/>
    </location>
</feature>
<dbReference type="GO" id="GO:0005634">
    <property type="term" value="C:nucleus"/>
    <property type="evidence" value="ECO:0007669"/>
    <property type="project" value="UniProtKB-SubCell"/>
</dbReference>
<sequence length="807" mass="90502">MAGYFDVEWGSSSSLASLDNAPHSEPRLREMYPSYQTPNLRSLPHLITHDLHYRTETSAMLPSNNTEPPSAVSCNGLPTAGTEHLSKERRTAPARSTRRRKSRQEKPHIELAPGQPPTTQGKPRARVYVACVQCRTRKIRCDGAKPACHSCSRRRTASGGSCSYDSAPNRRGPDKAPGARHRAAWETSMDRREEEDDLLLSPTPVIPILDLTPACSETWGDLASDFPEAGGQQILNGNDQLCKAAYMPSIDNDSPAFAYINGSRFARGYPERLFEEEDIKIFNIAAEPSLDLYRKTWWDCLLATYATSFSCADPMSLSATEREHAATLITADLRFLFRTTISWMSFIHVPRFFSTFFNPITRANSQPSLIIMACALSIFWQSSEIGRGKAGREFALQLRDQAECALQASLNAGWIDENLAIAALMLAMFENAGYPQQSIYRSFASIHVLDRIIRTLSLTTIDASDPNASTFALREVPRVITIRHPHMSDSADLERETSPVTHEGCDCASLTLGRHWAGACEHTPLWMSTPAWDDNWSEGEFKKETCRRLCWSTVSFVTAISSYTTARQAAGLDLYITEPANFALLFPGESFVSSKNPKNSIWALNYRTMFLWNSCARMCRDLRATDAEKARFGMAAWLEADYLEAALKGHTCRLERAFLFQGREYLFITRMCISYEFQRFMPLAAIDTGSPFHRRKTEQWLSHQATVAQQVMLGLHTVTGQGSKGSITYRPFFAFWFMSQINRALSLWDLDRTLTVALDVSKALIAPIDQLSAIWPCPEVRQHYSELRKSLDEACLCAGLPSGLGQR</sequence>
<dbReference type="PANTHER" id="PTHR47338:SF5">
    <property type="entry name" value="ZN(II)2CYS6 TRANSCRIPTION FACTOR (EUROFUNG)"/>
    <property type="match status" value="1"/>
</dbReference>
<dbReference type="GO" id="GO:0008270">
    <property type="term" value="F:zinc ion binding"/>
    <property type="evidence" value="ECO:0007669"/>
    <property type="project" value="InterPro"/>
</dbReference>
<evidence type="ECO:0000313" key="8">
    <source>
        <dbReference type="EMBL" id="KZP29099.1"/>
    </source>
</evidence>
<organism evidence="8 9">
    <name type="scientific">Athelia psychrophila</name>
    <dbReference type="NCBI Taxonomy" id="1759441"/>
    <lineage>
        <taxon>Eukaryota</taxon>
        <taxon>Fungi</taxon>
        <taxon>Dikarya</taxon>
        <taxon>Basidiomycota</taxon>
        <taxon>Agaricomycotina</taxon>
        <taxon>Agaricomycetes</taxon>
        <taxon>Agaricomycetidae</taxon>
        <taxon>Atheliales</taxon>
        <taxon>Atheliaceae</taxon>
        <taxon>Athelia</taxon>
    </lineage>
</organism>
<dbReference type="AlphaFoldDB" id="A0A166S7C4"/>
<dbReference type="PANTHER" id="PTHR47338">
    <property type="entry name" value="ZN(II)2CYS6 TRANSCRIPTION FACTOR (EUROFUNG)-RELATED"/>
    <property type="match status" value="1"/>
</dbReference>
<evidence type="ECO:0000313" key="9">
    <source>
        <dbReference type="Proteomes" id="UP000076532"/>
    </source>
</evidence>
<evidence type="ECO:0000256" key="1">
    <source>
        <dbReference type="ARBA" id="ARBA00004123"/>
    </source>
</evidence>
<dbReference type="STRING" id="436010.A0A166S7C4"/>
<reference evidence="8 9" key="1">
    <citation type="journal article" date="2016" name="Mol. Biol. Evol.">
        <title>Comparative Genomics of Early-Diverging Mushroom-Forming Fungi Provides Insights into the Origins of Lignocellulose Decay Capabilities.</title>
        <authorList>
            <person name="Nagy L.G."/>
            <person name="Riley R."/>
            <person name="Tritt A."/>
            <person name="Adam C."/>
            <person name="Daum C."/>
            <person name="Floudas D."/>
            <person name="Sun H."/>
            <person name="Yadav J.S."/>
            <person name="Pangilinan J."/>
            <person name="Larsson K.H."/>
            <person name="Matsuura K."/>
            <person name="Barry K."/>
            <person name="Labutti K."/>
            <person name="Kuo R."/>
            <person name="Ohm R.A."/>
            <person name="Bhattacharya S.S."/>
            <person name="Shirouzu T."/>
            <person name="Yoshinaga Y."/>
            <person name="Martin F.M."/>
            <person name="Grigoriev I.V."/>
            <person name="Hibbett D.S."/>
        </authorList>
    </citation>
    <scope>NUCLEOTIDE SEQUENCE [LARGE SCALE GENOMIC DNA]</scope>
    <source>
        <strain evidence="8 9">CBS 109695</strain>
    </source>
</reference>
<proteinExistence type="predicted"/>
<dbReference type="Pfam" id="PF00172">
    <property type="entry name" value="Zn_clus"/>
    <property type="match status" value="1"/>
</dbReference>
<evidence type="ECO:0000256" key="3">
    <source>
        <dbReference type="ARBA" id="ARBA00023015"/>
    </source>
</evidence>
<dbReference type="SUPFAM" id="SSF57701">
    <property type="entry name" value="Zn2/Cys6 DNA-binding domain"/>
    <property type="match status" value="1"/>
</dbReference>
<keyword evidence="2" id="KW-0479">Metal-binding</keyword>
<evidence type="ECO:0000259" key="7">
    <source>
        <dbReference type="PROSITE" id="PS50048"/>
    </source>
</evidence>